<name>A0A1X2HTZ0_SYNRA</name>
<evidence type="ECO:0000259" key="5">
    <source>
        <dbReference type="PROSITE" id="PS50118"/>
    </source>
</evidence>
<dbReference type="SMART" id="SM00398">
    <property type="entry name" value="HMG"/>
    <property type="match status" value="1"/>
</dbReference>
<reference evidence="6 7" key="1">
    <citation type="submission" date="2016-07" db="EMBL/GenBank/DDBJ databases">
        <title>Pervasive Adenine N6-methylation of Active Genes in Fungi.</title>
        <authorList>
            <consortium name="DOE Joint Genome Institute"/>
            <person name="Mondo S.J."/>
            <person name="Dannebaum R.O."/>
            <person name="Kuo R.C."/>
            <person name="Labutti K."/>
            <person name="Haridas S."/>
            <person name="Kuo A."/>
            <person name="Salamov A."/>
            <person name="Ahrendt S.R."/>
            <person name="Lipzen A."/>
            <person name="Sullivan W."/>
            <person name="Andreopoulos W.B."/>
            <person name="Clum A."/>
            <person name="Lindquist E."/>
            <person name="Daum C."/>
            <person name="Ramamoorthy G.K."/>
            <person name="Gryganskyi A."/>
            <person name="Culley D."/>
            <person name="Magnuson J.K."/>
            <person name="James T.Y."/>
            <person name="O'Malley M.A."/>
            <person name="Stajich J.E."/>
            <person name="Spatafora J.W."/>
            <person name="Visel A."/>
            <person name="Grigoriev I.V."/>
        </authorList>
    </citation>
    <scope>NUCLEOTIDE SEQUENCE [LARGE SCALE GENOMIC DNA]</scope>
    <source>
        <strain evidence="6 7">NRRL 2496</strain>
    </source>
</reference>
<dbReference type="PROSITE" id="PS50118">
    <property type="entry name" value="HMG_BOX_2"/>
    <property type="match status" value="1"/>
</dbReference>
<dbReference type="OMA" id="HREQNTE"/>
<feature type="compositionally biased region" description="Low complexity" evidence="4">
    <location>
        <begin position="425"/>
        <end position="439"/>
    </location>
</feature>
<evidence type="ECO:0000256" key="3">
    <source>
        <dbReference type="PROSITE-ProRule" id="PRU00267"/>
    </source>
</evidence>
<feature type="DNA-binding region" description="HMG box" evidence="3">
    <location>
        <begin position="252"/>
        <end position="318"/>
    </location>
</feature>
<accession>A0A1X2HTZ0</accession>
<dbReference type="PANTHER" id="PTHR46040:SF3">
    <property type="entry name" value="HIGH MOBILITY GROUP PROTEIN 2"/>
    <property type="match status" value="1"/>
</dbReference>
<gene>
    <name evidence="6" type="ORF">BCR43DRAFT_466347</name>
</gene>
<dbReference type="InterPro" id="IPR009071">
    <property type="entry name" value="HMG_box_dom"/>
</dbReference>
<dbReference type="AlphaFoldDB" id="A0A1X2HTZ0"/>
<evidence type="ECO:0000256" key="4">
    <source>
        <dbReference type="SAM" id="MobiDB-lite"/>
    </source>
</evidence>
<dbReference type="GO" id="GO:0010468">
    <property type="term" value="P:regulation of gene expression"/>
    <property type="evidence" value="ECO:0007669"/>
    <property type="project" value="TreeGrafter"/>
</dbReference>
<feature type="region of interest" description="Disordered" evidence="4">
    <location>
        <begin position="1"/>
        <end position="25"/>
    </location>
</feature>
<dbReference type="Pfam" id="PF00505">
    <property type="entry name" value="HMG_box"/>
    <property type="match status" value="1"/>
</dbReference>
<dbReference type="Pfam" id="PF00536">
    <property type="entry name" value="SAM_1"/>
    <property type="match status" value="1"/>
</dbReference>
<proteinExistence type="predicted"/>
<dbReference type="InterPro" id="IPR051965">
    <property type="entry name" value="ChromReg_NeuronalGeneExpr"/>
</dbReference>
<dbReference type="SUPFAM" id="SSF47769">
    <property type="entry name" value="SAM/Pointed domain"/>
    <property type="match status" value="1"/>
</dbReference>
<feature type="compositionally biased region" description="Polar residues" evidence="4">
    <location>
        <begin position="459"/>
        <end position="473"/>
    </location>
</feature>
<dbReference type="GO" id="GO:0005634">
    <property type="term" value="C:nucleus"/>
    <property type="evidence" value="ECO:0007669"/>
    <property type="project" value="UniProtKB-UniRule"/>
</dbReference>
<evidence type="ECO:0000256" key="2">
    <source>
        <dbReference type="ARBA" id="ARBA00023242"/>
    </source>
</evidence>
<dbReference type="STRING" id="13706.A0A1X2HTZ0"/>
<evidence type="ECO:0000256" key="1">
    <source>
        <dbReference type="ARBA" id="ARBA00023125"/>
    </source>
</evidence>
<evidence type="ECO:0000313" key="6">
    <source>
        <dbReference type="EMBL" id="ORZ03029.1"/>
    </source>
</evidence>
<dbReference type="GO" id="GO:0003677">
    <property type="term" value="F:DNA binding"/>
    <property type="evidence" value="ECO:0007669"/>
    <property type="project" value="UniProtKB-UniRule"/>
</dbReference>
<feature type="compositionally biased region" description="Low complexity" evidence="4">
    <location>
        <begin position="159"/>
        <end position="181"/>
    </location>
</feature>
<keyword evidence="7" id="KW-1185">Reference proteome</keyword>
<feature type="compositionally biased region" description="Polar residues" evidence="4">
    <location>
        <begin position="372"/>
        <end position="389"/>
    </location>
</feature>
<evidence type="ECO:0000313" key="7">
    <source>
        <dbReference type="Proteomes" id="UP000242180"/>
    </source>
</evidence>
<dbReference type="EMBL" id="MCGN01000001">
    <property type="protein sequence ID" value="ORZ03029.1"/>
    <property type="molecule type" value="Genomic_DNA"/>
</dbReference>
<feature type="compositionally biased region" description="Low complexity" evidence="4">
    <location>
        <begin position="111"/>
        <end position="124"/>
    </location>
</feature>
<dbReference type="CDD" id="cd09487">
    <property type="entry name" value="SAM_superfamily"/>
    <property type="match status" value="1"/>
</dbReference>
<comment type="caution">
    <text evidence="6">The sequence shown here is derived from an EMBL/GenBank/DDBJ whole genome shotgun (WGS) entry which is preliminary data.</text>
</comment>
<dbReference type="InParanoid" id="A0A1X2HTZ0"/>
<dbReference type="Gene3D" id="1.10.30.10">
    <property type="entry name" value="High mobility group box domain"/>
    <property type="match status" value="1"/>
</dbReference>
<feature type="region of interest" description="Disordered" evidence="4">
    <location>
        <begin position="107"/>
        <end position="181"/>
    </location>
</feature>
<keyword evidence="2 3" id="KW-0539">Nucleus</keyword>
<feature type="region of interest" description="Disordered" evidence="4">
    <location>
        <begin position="337"/>
        <end position="473"/>
    </location>
</feature>
<keyword evidence="1 3" id="KW-0238">DNA-binding</keyword>
<dbReference type="InterPro" id="IPR013761">
    <property type="entry name" value="SAM/pointed_sf"/>
</dbReference>
<feature type="domain" description="HMG box" evidence="5">
    <location>
        <begin position="252"/>
        <end position="318"/>
    </location>
</feature>
<dbReference type="InterPro" id="IPR036910">
    <property type="entry name" value="HMG_box_dom_sf"/>
</dbReference>
<dbReference type="Proteomes" id="UP000242180">
    <property type="component" value="Unassembled WGS sequence"/>
</dbReference>
<dbReference type="Gene3D" id="1.10.150.50">
    <property type="entry name" value="Transcription Factor, Ets-1"/>
    <property type="match status" value="1"/>
</dbReference>
<feature type="compositionally biased region" description="Polar residues" evidence="4">
    <location>
        <begin position="125"/>
        <end position="144"/>
    </location>
</feature>
<dbReference type="OrthoDB" id="1919336at2759"/>
<organism evidence="6 7">
    <name type="scientific">Syncephalastrum racemosum</name>
    <name type="common">Filamentous fungus</name>
    <dbReference type="NCBI Taxonomy" id="13706"/>
    <lineage>
        <taxon>Eukaryota</taxon>
        <taxon>Fungi</taxon>
        <taxon>Fungi incertae sedis</taxon>
        <taxon>Mucoromycota</taxon>
        <taxon>Mucoromycotina</taxon>
        <taxon>Mucoromycetes</taxon>
        <taxon>Mucorales</taxon>
        <taxon>Syncephalastraceae</taxon>
        <taxon>Syncephalastrum</taxon>
    </lineage>
</organism>
<dbReference type="SUPFAM" id="SSF47095">
    <property type="entry name" value="HMG-box"/>
    <property type="match status" value="1"/>
</dbReference>
<feature type="compositionally biased region" description="Low complexity" evidence="4">
    <location>
        <begin position="394"/>
        <end position="415"/>
    </location>
</feature>
<dbReference type="InterPro" id="IPR001660">
    <property type="entry name" value="SAM"/>
</dbReference>
<dbReference type="PANTHER" id="PTHR46040">
    <property type="entry name" value="HIGH MOBILITY GROUP PROTEIN 2"/>
    <property type="match status" value="1"/>
</dbReference>
<sequence>MVPPSFLNHREQNTENTTAPPADDPHQQVKAFLASVNLTQYYEAFISEGFDQLEAIYEVTEFDLILMNVKRGHRRLLQRAIANAKGMPQSLPLPIYAADRDYRLYHQPLFSSSPPSNQNPPSSQHGEPSSPHQTQPVNTHTTNGDADGDTVMSASTSIPRRQVQQPQPQQQQRQGRQLQQQITSIVSDDALSDSQNLDLQHVVLNTLTNTSTASALSSTEEETIVEPNDGEAGQHVMKRRYRRHAKADKNAPTRPPSAYVMFSSDIRAEVKEQNLSFSELARVTGERWKTLPNFEKERYERSAIQKKDEYAIAKAEYEQTPEYREYQRYLQEFKRKHEAAARPVGKPRRAKWDSGEGASSSGMTHVNERSENITPTPSPSSRPAFSTSYFPVVSPASPQSTATTFTPTAPTSMATITTGTTLDTHSSYPYNLLNNSPSPHNHPPPSPSSTSTPLPSVFPPQQSDDISRQVDSS</sequence>
<protein>
    <recommendedName>
        <fullName evidence="5">HMG box domain-containing protein</fullName>
    </recommendedName>
</protein>